<dbReference type="Pfam" id="PF00349">
    <property type="entry name" value="Hexokinase_1"/>
    <property type="match status" value="1"/>
</dbReference>
<accession>C5G116</accession>
<dbReference type="Pfam" id="PF03727">
    <property type="entry name" value="Hexokinase_2"/>
    <property type="match status" value="1"/>
</dbReference>
<dbReference type="SUPFAM" id="SSF53067">
    <property type="entry name" value="Actin-like ATPase domain"/>
    <property type="match status" value="2"/>
</dbReference>
<dbReference type="VEuPathDB" id="FungiDB:MCYG_08638"/>
<keyword evidence="6" id="KW-0324">Glycolysis</keyword>
<comment type="similarity">
    <text evidence="1 6">Belongs to the hexokinase family.</text>
</comment>
<dbReference type="InterPro" id="IPR043129">
    <property type="entry name" value="ATPase_NBD"/>
</dbReference>
<dbReference type="GO" id="GO:0005524">
    <property type="term" value="F:ATP binding"/>
    <property type="evidence" value="ECO:0007669"/>
    <property type="project" value="UniProtKB-UniRule"/>
</dbReference>
<protein>
    <recommendedName>
        <fullName evidence="6">Phosphotransferase</fullName>
        <ecNumber evidence="6">2.7.1.-</ecNumber>
    </recommendedName>
</protein>
<dbReference type="RefSeq" id="XP_002842807.1">
    <property type="nucleotide sequence ID" value="XM_002842761.1"/>
</dbReference>
<dbReference type="InterPro" id="IPR001312">
    <property type="entry name" value="Hexokinase"/>
</dbReference>
<keyword evidence="3 6" id="KW-0547">Nucleotide-binding</keyword>
<keyword evidence="10" id="KW-1185">Reference proteome</keyword>
<dbReference type="GO" id="GO:0005536">
    <property type="term" value="F:D-glucose binding"/>
    <property type="evidence" value="ECO:0007669"/>
    <property type="project" value="InterPro"/>
</dbReference>
<dbReference type="Gene3D" id="3.30.420.40">
    <property type="match status" value="1"/>
</dbReference>
<dbReference type="GO" id="GO:0006096">
    <property type="term" value="P:glycolytic process"/>
    <property type="evidence" value="ECO:0007669"/>
    <property type="project" value="UniProtKB-UniPathway"/>
</dbReference>
<dbReference type="GO" id="GO:0001678">
    <property type="term" value="P:intracellular glucose homeostasis"/>
    <property type="evidence" value="ECO:0007669"/>
    <property type="project" value="InterPro"/>
</dbReference>
<evidence type="ECO:0000259" key="7">
    <source>
        <dbReference type="Pfam" id="PF00349"/>
    </source>
</evidence>
<dbReference type="InterPro" id="IPR022673">
    <property type="entry name" value="Hexokinase_C"/>
</dbReference>
<dbReference type="GeneID" id="9224022"/>
<dbReference type="eggNOG" id="KOG1369">
    <property type="taxonomic scope" value="Eukaryota"/>
</dbReference>
<dbReference type="STRING" id="554155.C5G116"/>
<dbReference type="UniPathway" id="UPA00109">
    <property type="reaction ID" value="UER00180"/>
</dbReference>
<dbReference type="Gene3D" id="3.40.367.20">
    <property type="match status" value="1"/>
</dbReference>
<sequence length="603" mass="66478">MGQRGREGEDEGEEENKLHWVGVLALRFGSCFKLCYSRNQLVMSTLSSSDDEEHCSQTIDIFLKPLAIDDATLYELSYRLSKVYRTLALTGDGHFFPTPVTRLPSGREMGVYLAVDVGVTNLTVAFIELLGCSSAHPLSHSDRTVSQAVSDRRVRRTIEKAWRIEERLKEDKEEALFSWIGSCIAEVVADELISHSSSTQSLPREIETGISFSLPIRQTSLDEATLMPIGKGFTIKSDLDLRRAVLDGYERHSRRQYRGVQQPHTKRRKTYSLPDLNIVAITNDTVATLVSLAYSVKSLPNTRVAMGIVVGTGCNATIPMKLQDLHQTKARQIHSYSPEATEGVISTEWTLQGTEGPLKELAIDTKWDDQLNANSVKPGFQPFEYMTGGRYIGELIRIIVYDYFTTVLSYSSAVLPCALTKPYALTTDFVSDVIASSRSDCELAARLTRKLVSPVKDIWVWTPTSACILRLTAAAVQTRSAALIAAASVALLACNHEIRLECPQRCTSLSKLQSIAAPYQNPLLLPMFSSSTNWQRGPEELVVAYTGDIIQHYPNFKALCQGYIDRLVIRAGPQEGGKSVLLREASDGSIIGAGVLAGMIASA</sequence>
<feature type="domain" description="Hexokinase N-terminal" evidence="7">
    <location>
        <begin position="59"/>
        <end position="294"/>
    </location>
</feature>
<dbReference type="AlphaFoldDB" id="C5G116"/>
<dbReference type="HOGENOM" id="CLU_014393_4_0_1"/>
<dbReference type="PROSITE" id="PS51748">
    <property type="entry name" value="HEXOKINASE_2"/>
    <property type="match status" value="1"/>
</dbReference>
<evidence type="ECO:0000256" key="2">
    <source>
        <dbReference type="ARBA" id="ARBA00022679"/>
    </source>
</evidence>
<organism evidence="9 10">
    <name type="scientific">Arthroderma otae (strain ATCC MYA-4605 / CBS 113480)</name>
    <name type="common">Microsporum canis</name>
    <dbReference type="NCBI Taxonomy" id="554155"/>
    <lineage>
        <taxon>Eukaryota</taxon>
        <taxon>Fungi</taxon>
        <taxon>Dikarya</taxon>
        <taxon>Ascomycota</taxon>
        <taxon>Pezizomycotina</taxon>
        <taxon>Eurotiomycetes</taxon>
        <taxon>Eurotiomycetidae</taxon>
        <taxon>Onygenales</taxon>
        <taxon>Arthrodermataceae</taxon>
        <taxon>Microsporum</taxon>
    </lineage>
</organism>
<evidence type="ECO:0000256" key="4">
    <source>
        <dbReference type="ARBA" id="ARBA00022777"/>
    </source>
</evidence>
<proteinExistence type="inferred from homology"/>
<dbReference type="GO" id="GO:0005829">
    <property type="term" value="C:cytosol"/>
    <property type="evidence" value="ECO:0007669"/>
    <property type="project" value="TreeGrafter"/>
</dbReference>
<dbReference type="OrthoDB" id="419537at2759"/>
<evidence type="ECO:0000256" key="1">
    <source>
        <dbReference type="ARBA" id="ARBA00009225"/>
    </source>
</evidence>
<name>C5G116_ARTOC</name>
<dbReference type="OMA" id="GHFFPTP"/>
<dbReference type="GO" id="GO:0008865">
    <property type="term" value="F:fructokinase activity"/>
    <property type="evidence" value="ECO:0007669"/>
    <property type="project" value="TreeGrafter"/>
</dbReference>
<dbReference type="GO" id="GO:0005739">
    <property type="term" value="C:mitochondrion"/>
    <property type="evidence" value="ECO:0007669"/>
    <property type="project" value="TreeGrafter"/>
</dbReference>
<dbReference type="EMBL" id="DS995709">
    <property type="protein sequence ID" value="EEQ35819.1"/>
    <property type="molecule type" value="Genomic_DNA"/>
</dbReference>
<feature type="domain" description="Hexokinase C-terminal" evidence="8">
    <location>
        <begin position="306"/>
        <end position="598"/>
    </location>
</feature>
<dbReference type="PRINTS" id="PR00475">
    <property type="entry name" value="HEXOKINASE"/>
</dbReference>
<dbReference type="InterPro" id="IPR022672">
    <property type="entry name" value="Hexokinase_N"/>
</dbReference>
<evidence type="ECO:0000256" key="6">
    <source>
        <dbReference type="RuleBase" id="RU362007"/>
    </source>
</evidence>
<keyword evidence="2 6" id="KW-0808">Transferase</keyword>
<reference evidence="10" key="1">
    <citation type="journal article" date="2012" name="MBio">
        <title>Comparative genome analysis of Trichophyton rubrum and related dermatophytes reveals candidate genes involved in infection.</title>
        <authorList>
            <person name="Martinez D.A."/>
            <person name="Oliver B.G."/>
            <person name="Graeser Y."/>
            <person name="Goldberg J.M."/>
            <person name="Li W."/>
            <person name="Martinez-Rossi N.M."/>
            <person name="Monod M."/>
            <person name="Shelest E."/>
            <person name="Barton R.C."/>
            <person name="Birch E."/>
            <person name="Brakhage A.A."/>
            <person name="Chen Z."/>
            <person name="Gurr S.J."/>
            <person name="Heiman D."/>
            <person name="Heitman J."/>
            <person name="Kosti I."/>
            <person name="Rossi A."/>
            <person name="Saif S."/>
            <person name="Samalova M."/>
            <person name="Saunders C.W."/>
            <person name="Shea T."/>
            <person name="Summerbell R.C."/>
            <person name="Xu J."/>
            <person name="Young S."/>
            <person name="Zeng Q."/>
            <person name="Birren B.W."/>
            <person name="Cuomo C.A."/>
            <person name="White T.C."/>
        </authorList>
    </citation>
    <scope>NUCLEOTIDE SEQUENCE [LARGE SCALE GENOMIC DNA]</scope>
    <source>
        <strain evidence="10">ATCC MYA-4605 / CBS 113480</strain>
    </source>
</reference>
<evidence type="ECO:0000256" key="5">
    <source>
        <dbReference type="ARBA" id="ARBA00022840"/>
    </source>
</evidence>
<dbReference type="GO" id="GO:0019158">
    <property type="term" value="F:mannokinase activity"/>
    <property type="evidence" value="ECO:0007669"/>
    <property type="project" value="TreeGrafter"/>
</dbReference>
<evidence type="ECO:0000256" key="3">
    <source>
        <dbReference type="ARBA" id="ARBA00022741"/>
    </source>
</evidence>
<dbReference type="PANTHER" id="PTHR19443">
    <property type="entry name" value="HEXOKINASE"/>
    <property type="match status" value="1"/>
</dbReference>
<evidence type="ECO:0000313" key="10">
    <source>
        <dbReference type="Proteomes" id="UP000002035"/>
    </source>
</evidence>
<dbReference type="Proteomes" id="UP000002035">
    <property type="component" value="Unassembled WGS sequence"/>
</dbReference>
<dbReference type="PANTHER" id="PTHR19443:SF29">
    <property type="entry name" value="PHOSPHOTRANSFERASE"/>
    <property type="match status" value="1"/>
</dbReference>
<dbReference type="GO" id="GO:0006006">
    <property type="term" value="P:glucose metabolic process"/>
    <property type="evidence" value="ECO:0007669"/>
    <property type="project" value="TreeGrafter"/>
</dbReference>
<evidence type="ECO:0000259" key="8">
    <source>
        <dbReference type="Pfam" id="PF03727"/>
    </source>
</evidence>
<gene>
    <name evidence="9" type="ORF">MCYG_08638</name>
</gene>
<dbReference type="GO" id="GO:0004340">
    <property type="term" value="F:glucokinase activity"/>
    <property type="evidence" value="ECO:0007669"/>
    <property type="project" value="TreeGrafter"/>
</dbReference>
<keyword evidence="5 6" id="KW-0067">ATP-binding</keyword>
<evidence type="ECO:0000313" key="9">
    <source>
        <dbReference type="EMBL" id="EEQ35819.1"/>
    </source>
</evidence>
<keyword evidence="4 6" id="KW-0418">Kinase</keyword>
<dbReference type="EC" id="2.7.1.-" evidence="6"/>
<dbReference type="GO" id="GO:0006013">
    <property type="term" value="P:mannose metabolic process"/>
    <property type="evidence" value="ECO:0007669"/>
    <property type="project" value="TreeGrafter"/>
</dbReference>